<accession>A0A9D1NZW6</accession>
<evidence type="ECO:0000313" key="4">
    <source>
        <dbReference type="EMBL" id="HIV23209.1"/>
    </source>
</evidence>
<dbReference type="Pfam" id="PF01541">
    <property type="entry name" value="GIY-YIG"/>
    <property type="match status" value="1"/>
</dbReference>
<dbReference type="PROSITE" id="PS50164">
    <property type="entry name" value="GIY_YIG"/>
    <property type="match status" value="1"/>
</dbReference>
<name>A0A9D1NZW6_9FIRM</name>
<reference evidence="4" key="2">
    <citation type="journal article" date="2021" name="PeerJ">
        <title>Extensive microbial diversity within the chicken gut microbiome revealed by metagenomics and culture.</title>
        <authorList>
            <person name="Gilroy R."/>
            <person name="Ravi A."/>
            <person name="Getino M."/>
            <person name="Pursley I."/>
            <person name="Horton D.L."/>
            <person name="Alikhan N.F."/>
            <person name="Baker D."/>
            <person name="Gharbi K."/>
            <person name="Hall N."/>
            <person name="Watson M."/>
            <person name="Adriaenssens E.M."/>
            <person name="Foster-Nyarko E."/>
            <person name="Jarju S."/>
            <person name="Secka A."/>
            <person name="Antonio M."/>
            <person name="Oren A."/>
            <person name="Chaudhuri R.R."/>
            <person name="La Ragione R."/>
            <person name="Hildebrand F."/>
            <person name="Pallen M.J."/>
        </authorList>
    </citation>
    <scope>NUCLEOTIDE SEQUENCE</scope>
    <source>
        <strain evidence="4">ChiBcec6-7307</strain>
    </source>
</reference>
<sequence length="98" mass="11258">MEQYVYIVECRDHSLYTGWTTHLQERIEAHNRGRGAKYTRSRGPVKLVYWETWETKEEALRREAAIKKMSRSQKLQLIGTGPGPAELTPPASGPQNDT</sequence>
<dbReference type="SUPFAM" id="SSF82771">
    <property type="entry name" value="GIY-YIG endonuclease"/>
    <property type="match status" value="1"/>
</dbReference>
<dbReference type="Gene3D" id="3.40.1440.10">
    <property type="entry name" value="GIY-YIG endonuclease"/>
    <property type="match status" value="1"/>
</dbReference>
<dbReference type="Proteomes" id="UP000886889">
    <property type="component" value="Unassembled WGS sequence"/>
</dbReference>
<dbReference type="InterPro" id="IPR050190">
    <property type="entry name" value="UPF0213_domain"/>
</dbReference>
<dbReference type="EMBL" id="DVOS01000040">
    <property type="protein sequence ID" value="HIV23209.1"/>
    <property type="molecule type" value="Genomic_DNA"/>
</dbReference>
<feature type="region of interest" description="Disordered" evidence="2">
    <location>
        <begin position="71"/>
        <end position="98"/>
    </location>
</feature>
<dbReference type="PANTHER" id="PTHR34477:SF1">
    <property type="entry name" value="UPF0213 PROTEIN YHBQ"/>
    <property type="match status" value="1"/>
</dbReference>
<feature type="domain" description="GIY-YIG" evidence="3">
    <location>
        <begin position="1"/>
        <end position="76"/>
    </location>
</feature>
<dbReference type="InterPro" id="IPR035901">
    <property type="entry name" value="GIY-YIG_endonuc_sf"/>
</dbReference>
<comment type="caution">
    <text evidence="4">The sequence shown here is derived from an EMBL/GenBank/DDBJ whole genome shotgun (WGS) entry which is preliminary data.</text>
</comment>
<protein>
    <submittedName>
        <fullName evidence="4">GIY-YIG nuclease family protein</fullName>
    </submittedName>
</protein>
<organism evidence="4 5">
    <name type="scientific">Candidatus Merdiplasma excrementigallinarum</name>
    <dbReference type="NCBI Taxonomy" id="2840864"/>
    <lineage>
        <taxon>Bacteria</taxon>
        <taxon>Bacillati</taxon>
        <taxon>Bacillota</taxon>
        <taxon>Clostridia</taxon>
        <taxon>Lachnospirales</taxon>
        <taxon>Lachnospiraceae</taxon>
        <taxon>Lachnospiraceae incertae sedis</taxon>
        <taxon>Candidatus Merdiplasma</taxon>
    </lineage>
</organism>
<proteinExistence type="inferred from homology"/>
<gene>
    <name evidence="4" type="ORF">IAC80_04635</name>
</gene>
<evidence type="ECO:0000256" key="1">
    <source>
        <dbReference type="ARBA" id="ARBA00007435"/>
    </source>
</evidence>
<evidence type="ECO:0000259" key="3">
    <source>
        <dbReference type="PROSITE" id="PS50164"/>
    </source>
</evidence>
<evidence type="ECO:0000313" key="5">
    <source>
        <dbReference type="Proteomes" id="UP000886889"/>
    </source>
</evidence>
<dbReference type="InterPro" id="IPR000305">
    <property type="entry name" value="GIY-YIG_endonuc"/>
</dbReference>
<dbReference type="CDD" id="cd10456">
    <property type="entry name" value="GIY-YIG_UPF0213"/>
    <property type="match status" value="1"/>
</dbReference>
<reference evidence="4" key="1">
    <citation type="submission" date="2020-10" db="EMBL/GenBank/DDBJ databases">
        <authorList>
            <person name="Gilroy R."/>
        </authorList>
    </citation>
    <scope>NUCLEOTIDE SEQUENCE</scope>
    <source>
        <strain evidence="4">ChiBcec6-7307</strain>
    </source>
</reference>
<evidence type="ECO:0000256" key="2">
    <source>
        <dbReference type="SAM" id="MobiDB-lite"/>
    </source>
</evidence>
<dbReference type="PANTHER" id="PTHR34477">
    <property type="entry name" value="UPF0213 PROTEIN YHBQ"/>
    <property type="match status" value="1"/>
</dbReference>
<comment type="similarity">
    <text evidence="1">Belongs to the UPF0213 family.</text>
</comment>
<dbReference type="AlphaFoldDB" id="A0A9D1NZW6"/>